<keyword evidence="2 7" id="KW-0813">Transport</keyword>
<dbReference type="EMBL" id="RKHQ01000001">
    <property type="protein sequence ID" value="ROR96891.1"/>
    <property type="molecule type" value="Genomic_DNA"/>
</dbReference>
<evidence type="ECO:0000256" key="3">
    <source>
        <dbReference type="ARBA" id="ARBA00022475"/>
    </source>
</evidence>
<dbReference type="RefSeq" id="WP_123739010.1">
    <property type="nucleotide sequence ID" value="NZ_CALFQU010000029.1"/>
</dbReference>
<proteinExistence type="inferred from homology"/>
<keyword evidence="6 7" id="KW-0472">Membrane</keyword>
<evidence type="ECO:0000256" key="4">
    <source>
        <dbReference type="ARBA" id="ARBA00022692"/>
    </source>
</evidence>
<evidence type="ECO:0000259" key="8">
    <source>
        <dbReference type="PROSITE" id="PS50928"/>
    </source>
</evidence>
<feature type="transmembrane region" description="Helical" evidence="7">
    <location>
        <begin position="25"/>
        <end position="46"/>
    </location>
</feature>
<evidence type="ECO:0000256" key="5">
    <source>
        <dbReference type="ARBA" id="ARBA00022989"/>
    </source>
</evidence>
<dbReference type="OrthoDB" id="9805974at2"/>
<dbReference type="Proteomes" id="UP000275356">
    <property type="component" value="Unassembled WGS sequence"/>
</dbReference>
<evidence type="ECO:0000313" key="10">
    <source>
        <dbReference type="Proteomes" id="UP000275356"/>
    </source>
</evidence>
<comment type="similarity">
    <text evidence="7">Belongs to the binding-protein-dependent transport system permease family.</text>
</comment>
<dbReference type="Gene3D" id="1.10.3720.10">
    <property type="entry name" value="MetI-like"/>
    <property type="match status" value="1"/>
</dbReference>
<evidence type="ECO:0000256" key="1">
    <source>
        <dbReference type="ARBA" id="ARBA00004651"/>
    </source>
</evidence>
<evidence type="ECO:0000256" key="6">
    <source>
        <dbReference type="ARBA" id="ARBA00023136"/>
    </source>
</evidence>
<evidence type="ECO:0000256" key="2">
    <source>
        <dbReference type="ARBA" id="ARBA00022448"/>
    </source>
</evidence>
<feature type="transmembrane region" description="Helical" evidence="7">
    <location>
        <begin position="118"/>
        <end position="138"/>
    </location>
</feature>
<feature type="domain" description="ABC transmembrane type-1" evidence="8">
    <location>
        <begin position="83"/>
        <end position="296"/>
    </location>
</feature>
<dbReference type="PANTHER" id="PTHR30193:SF41">
    <property type="entry name" value="DIACETYLCHITOBIOSE UPTAKE SYSTEM PERMEASE PROTEIN NGCF"/>
    <property type="match status" value="1"/>
</dbReference>
<evidence type="ECO:0000313" key="9">
    <source>
        <dbReference type="EMBL" id="ROR96891.1"/>
    </source>
</evidence>
<organism evidence="9 10">
    <name type="scientific">Salana multivorans</name>
    <dbReference type="NCBI Taxonomy" id="120377"/>
    <lineage>
        <taxon>Bacteria</taxon>
        <taxon>Bacillati</taxon>
        <taxon>Actinomycetota</taxon>
        <taxon>Actinomycetes</taxon>
        <taxon>Micrococcales</taxon>
        <taxon>Beutenbergiaceae</taxon>
        <taxon>Salana</taxon>
    </lineage>
</organism>
<protein>
    <submittedName>
        <fullName evidence="9">Multiple sugar transport system permease protein</fullName>
    </submittedName>
</protein>
<feature type="transmembrane region" description="Helical" evidence="7">
    <location>
        <begin position="170"/>
        <end position="194"/>
    </location>
</feature>
<keyword evidence="10" id="KW-1185">Reference proteome</keyword>
<name>A0A3N2DAQ3_9MICO</name>
<keyword evidence="5 7" id="KW-1133">Transmembrane helix</keyword>
<dbReference type="AlphaFoldDB" id="A0A3N2DAQ3"/>
<dbReference type="InterPro" id="IPR035906">
    <property type="entry name" value="MetI-like_sf"/>
</dbReference>
<dbReference type="GO" id="GO:0055085">
    <property type="term" value="P:transmembrane transport"/>
    <property type="evidence" value="ECO:0007669"/>
    <property type="project" value="InterPro"/>
</dbReference>
<dbReference type="CDD" id="cd06261">
    <property type="entry name" value="TM_PBP2"/>
    <property type="match status" value="1"/>
</dbReference>
<keyword evidence="3" id="KW-1003">Cell membrane</keyword>
<feature type="transmembrane region" description="Helical" evidence="7">
    <location>
        <begin position="275"/>
        <end position="297"/>
    </location>
</feature>
<comment type="subcellular location">
    <subcellularLocation>
        <location evidence="1 7">Cell membrane</location>
        <topology evidence="1 7">Multi-pass membrane protein</topology>
    </subcellularLocation>
</comment>
<comment type="caution">
    <text evidence="9">The sequence shown here is derived from an EMBL/GenBank/DDBJ whole genome shotgun (WGS) entry which is preliminary data.</text>
</comment>
<keyword evidence="4 7" id="KW-0812">Transmembrane</keyword>
<keyword evidence="9" id="KW-0762">Sugar transport</keyword>
<dbReference type="PROSITE" id="PS50928">
    <property type="entry name" value="ABC_TM1"/>
    <property type="match status" value="1"/>
</dbReference>
<dbReference type="SUPFAM" id="SSF161098">
    <property type="entry name" value="MetI-like"/>
    <property type="match status" value="1"/>
</dbReference>
<evidence type="ECO:0000256" key="7">
    <source>
        <dbReference type="RuleBase" id="RU363032"/>
    </source>
</evidence>
<dbReference type="InterPro" id="IPR000515">
    <property type="entry name" value="MetI-like"/>
</dbReference>
<sequence>MTTTDAPRRGTPAASIVRWVRGGGLTTFVLALPMIIGFTVFGWWPITRGVILAFQRTNLITTQWVGLDNFHRVFSDPLLWQALQNTALYALIAIVIGFPIPLLAAATISEMRGRTRQLGSILAFLPVVVPPVVAILLWRRFYAPDETGLINTLLGKVGLGPVGWLIDPRWSMLALVVAGIWAGAGSTIIIYLAAMVTIDRELYDAAEVDGGGIARKVWHIMLPQLRGTLLVMLLLQIIGVFQVFTEPYLLTGGGPENRTLMLLMLVFRRFQAGDYGVASALSLLLAGVLALLSWVYLRVTRRWAS</sequence>
<dbReference type="Pfam" id="PF00528">
    <property type="entry name" value="BPD_transp_1"/>
    <property type="match status" value="1"/>
</dbReference>
<dbReference type="PANTHER" id="PTHR30193">
    <property type="entry name" value="ABC TRANSPORTER PERMEASE PROTEIN"/>
    <property type="match status" value="1"/>
</dbReference>
<gene>
    <name evidence="9" type="ORF">EDD28_1483</name>
</gene>
<dbReference type="InterPro" id="IPR051393">
    <property type="entry name" value="ABC_transporter_permease"/>
</dbReference>
<feature type="transmembrane region" description="Helical" evidence="7">
    <location>
        <begin position="87"/>
        <end position="106"/>
    </location>
</feature>
<feature type="transmembrane region" description="Helical" evidence="7">
    <location>
        <begin position="225"/>
        <end position="244"/>
    </location>
</feature>
<accession>A0A3N2DAQ3</accession>
<dbReference type="GO" id="GO:0005886">
    <property type="term" value="C:plasma membrane"/>
    <property type="evidence" value="ECO:0007669"/>
    <property type="project" value="UniProtKB-SubCell"/>
</dbReference>
<reference evidence="9 10" key="1">
    <citation type="submission" date="2018-11" db="EMBL/GenBank/DDBJ databases">
        <title>Sequencing the genomes of 1000 actinobacteria strains.</title>
        <authorList>
            <person name="Klenk H.-P."/>
        </authorList>
    </citation>
    <scope>NUCLEOTIDE SEQUENCE [LARGE SCALE GENOMIC DNA]</scope>
    <source>
        <strain evidence="9 10">DSM 13521</strain>
    </source>
</reference>